<keyword evidence="2" id="KW-1185">Reference proteome</keyword>
<name>A0ABQ2NKA3_9FLAO</name>
<comment type="caution">
    <text evidence="1">The sequence shown here is derived from an EMBL/GenBank/DDBJ whole genome shotgun (WGS) entry which is preliminary data.</text>
</comment>
<evidence type="ECO:0000313" key="1">
    <source>
        <dbReference type="EMBL" id="GGP05484.1"/>
    </source>
</evidence>
<sequence>MKRNFYLSVILLIVFSGFSTFSFAQRKTSLKFNFGTSFSKPDDELGTVAKKGKSMQPTISVEAGRLINYGSSNYGIRVAAVGGLDYANFLSNDATTVLKTTITSVKGRVYPISYNGSVEKALDNAKSSNNFLGDLGMGLLIYSFVNSFHVDYGVGFGKIVESSNIDDPNFAEETVNRNMRYFGWGFQPQIYTSESGKWNANAFFDFGKYKWTNGNGNTSSIKASSLGFGFQYNF</sequence>
<dbReference type="Proteomes" id="UP000620064">
    <property type="component" value="Unassembled WGS sequence"/>
</dbReference>
<protein>
    <recommendedName>
        <fullName evidence="3">Outer membrane protein beta-barrel domain-containing protein</fullName>
    </recommendedName>
</protein>
<accession>A0ABQ2NKA3</accession>
<proteinExistence type="predicted"/>
<organism evidence="1 2">
    <name type="scientific">Cloacibacterium rupense</name>
    <dbReference type="NCBI Taxonomy" id="517423"/>
    <lineage>
        <taxon>Bacteria</taxon>
        <taxon>Pseudomonadati</taxon>
        <taxon>Bacteroidota</taxon>
        <taxon>Flavobacteriia</taxon>
        <taxon>Flavobacteriales</taxon>
        <taxon>Weeksellaceae</taxon>
    </lineage>
</organism>
<evidence type="ECO:0008006" key="3">
    <source>
        <dbReference type="Google" id="ProtNLM"/>
    </source>
</evidence>
<reference evidence="2" key="1">
    <citation type="journal article" date="2019" name="Int. J. Syst. Evol. Microbiol.">
        <title>The Global Catalogue of Microorganisms (GCM) 10K type strain sequencing project: providing services to taxonomists for standard genome sequencing and annotation.</title>
        <authorList>
            <consortium name="The Broad Institute Genomics Platform"/>
            <consortium name="The Broad Institute Genome Sequencing Center for Infectious Disease"/>
            <person name="Wu L."/>
            <person name="Ma J."/>
        </authorList>
    </citation>
    <scope>NUCLEOTIDE SEQUENCE [LARGE SCALE GENOMIC DNA]</scope>
    <source>
        <strain evidence="2">CGMCC 1.7656</strain>
    </source>
</reference>
<dbReference type="RefSeq" id="WP_188618155.1">
    <property type="nucleotide sequence ID" value="NZ_BMLV01000005.1"/>
</dbReference>
<dbReference type="EMBL" id="BMLV01000005">
    <property type="protein sequence ID" value="GGP05484.1"/>
    <property type="molecule type" value="Genomic_DNA"/>
</dbReference>
<gene>
    <name evidence="1" type="ORF">GCM10010992_21750</name>
</gene>
<evidence type="ECO:0000313" key="2">
    <source>
        <dbReference type="Proteomes" id="UP000620064"/>
    </source>
</evidence>